<evidence type="ECO:0000313" key="2">
    <source>
        <dbReference type="Proteomes" id="UP000315017"/>
    </source>
</evidence>
<dbReference type="KEGG" id="aagg:ETAA8_31000"/>
<sequence length="157" mass="16723">MLIYGPQSTYESVNVLKSCLLAICLSASVVLFAGCNASGIYPVSGTVKFADGEMPNAEVATIVFKPIVEETTNTAPTKPASGRFGTDGTFQLTTLNPNDGAYAGEYKVIFSMRKEYMGTDSLIDGKFTSVATTPYTVKVEAGGKNKFDFELTRATGK</sequence>
<evidence type="ECO:0000313" key="1">
    <source>
        <dbReference type="EMBL" id="QDU28008.1"/>
    </source>
</evidence>
<gene>
    <name evidence="1" type="ORF">ETAA8_31000</name>
</gene>
<dbReference type="Proteomes" id="UP000315017">
    <property type="component" value="Chromosome"/>
</dbReference>
<dbReference type="EMBL" id="CP036274">
    <property type="protein sequence ID" value="QDU28008.1"/>
    <property type="molecule type" value="Genomic_DNA"/>
</dbReference>
<protein>
    <submittedName>
        <fullName evidence="1">Uncharacterized protein</fullName>
    </submittedName>
</protein>
<keyword evidence="2" id="KW-1185">Reference proteome</keyword>
<organism evidence="1 2">
    <name type="scientific">Anatilimnocola aggregata</name>
    <dbReference type="NCBI Taxonomy" id="2528021"/>
    <lineage>
        <taxon>Bacteria</taxon>
        <taxon>Pseudomonadati</taxon>
        <taxon>Planctomycetota</taxon>
        <taxon>Planctomycetia</taxon>
        <taxon>Pirellulales</taxon>
        <taxon>Pirellulaceae</taxon>
        <taxon>Anatilimnocola</taxon>
    </lineage>
</organism>
<proteinExistence type="predicted"/>
<name>A0A517YCQ1_9BACT</name>
<dbReference type="AlphaFoldDB" id="A0A517YCQ1"/>
<reference evidence="1 2" key="1">
    <citation type="submission" date="2019-02" db="EMBL/GenBank/DDBJ databases">
        <title>Deep-cultivation of Planctomycetes and their phenomic and genomic characterization uncovers novel biology.</title>
        <authorList>
            <person name="Wiegand S."/>
            <person name="Jogler M."/>
            <person name="Boedeker C."/>
            <person name="Pinto D."/>
            <person name="Vollmers J."/>
            <person name="Rivas-Marin E."/>
            <person name="Kohn T."/>
            <person name="Peeters S.H."/>
            <person name="Heuer A."/>
            <person name="Rast P."/>
            <person name="Oberbeckmann S."/>
            <person name="Bunk B."/>
            <person name="Jeske O."/>
            <person name="Meyerdierks A."/>
            <person name="Storesund J.E."/>
            <person name="Kallscheuer N."/>
            <person name="Luecker S."/>
            <person name="Lage O.M."/>
            <person name="Pohl T."/>
            <person name="Merkel B.J."/>
            <person name="Hornburger P."/>
            <person name="Mueller R.-W."/>
            <person name="Bruemmer F."/>
            <person name="Labrenz M."/>
            <person name="Spormann A.M."/>
            <person name="Op den Camp H."/>
            <person name="Overmann J."/>
            <person name="Amann R."/>
            <person name="Jetten M.S.M."/>
            <person name="Mascher T."/>
            <person name="Medema M.H."/>
            <person name="Devos D.P."/>
            <person name="Kaster A.-K."/>
            <person name="Ovreas L."/>
            <person name="Rohde M."/>
            <person name="Galperin M.Y."/>
            <person name="Jogler C."/>
        </authorList>
    </citation>
    <scope>NUCLEOTIDE SEQUENCE [LARGE SCALE GENOMIC DNA]</scope>
    <source>
        <strain evidence="1 2">ETA_A8</strain>
    </source>
</reference>
<accession>A0A517YCQ1</accession>